<comment type="caution">
    <text evidence="4">The sequence shown here is derived from an EMBL/GenBank/DDBJ whole genome shotgun (WGS) entry which is preliminary data.</text>
</comment>
<evidence type="ECO:0000256" key="1">
    <source>
        <dbReference type="SAM" id="MobiDB-lite"/>
    </source>
</evidence>
<evidence type="ECO:0000256" key="2">
    <source>
        <dbReference type="SAM" id="Phobius"/>
    </source>
</evidence>
<keyword evidence="5" id="KW-1185">Reference proteome</keyword>
<reference evidence="4 5" key="1">
    <citation type="submission" date="2018-09" db="EMBL/GenBank/DDBJ databases">
        <title>Discovery and Ecogenomic Context for Candidatus Cryosericales, a Global Caldiserica Order Active in Thawing Permafrost.</title>
        <authorList>
            <person name="Martinez M.A."/>
            <person name="Woodcroft B.J."/>
            <person name="Ignacio Espinoza J.C."/>
            <person name="Zayed A."/>
            <person name="Singleton C.M."/>
            <person name="Boyd J."/>
            <person name="Li Y.-F."/>
            <person name="Purvine S."/>
            <person name="Maughan H."/>
            <person name="Hodgkins S.B."/>
            <person name="Anderson D."/>
            <person name="Sederholm M."/>
            <person name="Temperton B."/>
            <person name="Saleska S.R."/>
            <person name="Tyson G.W."/>
            <person name="Rich V.I."/>
        </authorList>
    </citation>
    <scope>NUCLEOTIDE SEQUENCE [LARGE SCALE GENOMIC DNA]</scope>
    <source>
        <strain evidence="4 5">SMC1</strain>
    </source>
</reference>
<keyword evidence="2" id="KW-1133">Transmembrane helix</keyword>
<dbReference type="InterPro" id="IPR011055">
    <property type="entry name" value="Dup_hybrid_motif"/>
</dbReference>
<name>A0A398DN20_9BACT</name>
<protein>
    <submittedName>
        <fullName evidence="4">M23 family peptidase</fullName>
    </submittedName>
</protein>
<accession>A0A398DN20</accession>
<dbReference type="PANTHER" id="PTHR21666">
    <property type="entry name" value="PEPTIDASE-RELATED"/>
    <property type="match status" value="1"/>
</dbReference>
<keyword evidence="2" id="KW-0472">Membrane</keyword>
<dbReference type="EMBL" id="QXIY01000015">
    <property type="protein sequence ID" value="RIE17076.1"/>
    <property type="molecule type" value="Genomic_DNA"/>
</dbReference>
<keyword evidence="2" id="KW-0812">Transmembrane</keyword>
<gene>
    <name evidence="4" type="ORF">SMC1_03745</name>
</gene>
<feature type="transmembrane region" description="Helical" evidence="2">
    <location>
        <begin position="40"/>
        <end position="58"/>
    </location>
</feature>
<proteinExistence type="predicted"/>
<dbReference type="OrthoDB" id="9814460at2"/>
<dbReference type="AlphaFoldDB" id="A0A398DN20"/>
<dbReference type="PANTHER" id="PTHR21666:SF270">
    <property type="entry name" value="MUREIN HYDROLASE ACTIVATOR ENVC"/>
    <property type="match status" value="1"/>
</dbReference>
<sequence length="270" mass="29499">MDMNQKQSKKADTYSSGFYVPDAQQKQHRSSPRMHRRRKGCLTIVLVLALATGSWMWYRSQVTAHGDITPSSLNAPFSILHPISSLEARRTEQATWGAVEAQNPTAMVHELTLEDAFFRRMTTKARQWQVVALATPKQLTAPLDGDLEVTSPFGPREHPVIGQELDHLGIDLVAPLGTSVKAAERGVVAWEGRKWGYGNCIVIRHSTHLASIYGHLSHTNVHVGQSVSKGEAIGLSGSTGFSTGPHLHFEVRRDSTPVNPLPLLASSSGG</sequence>
<dbReference type="GO" id="GO:0004222">
    <property type="term" value="F:metalloendopeptidase activity"/>
    <property type="evidence" value="ECO:0007669"/>
    <property type="project" value="TreeGrafter"/>
</dbReference>
<evidence type="ECO:0000259" key="3">
    <source>
        <dbReference type="Pfam" id="PF01551"/>
    </source>
</evidence>
<organism evidence="4 5">
    <name type="scientific">Candidatus Cryosericum septentrionale</name>
    <dbReference type="NCBI Taxonomy" id="2290913"/>
    <lineage>
        <taxon>Bacteria</taxon>
        <taxon>Pseudomonadati</taxon>
        <taxon>Caldisericota/Cryosericota group</taxon>
        <taxon>Candidatus Cryosericota</taxon>
        <taxon>Candidatus Cryosericia</taxon>
        <taxon>Candidatus Cryosericales</taxon>
        <taxon>Candidatus Cryosericaceae</taxon>
        <taxon>Candidatus Cryosericum</taxon>
    </lineage>
</organism>
<feature type="region of interest" description="Disordered" evidence="1">
    <location>
        <begin position="1"/>
        <end position="35"/>
    </location>
</feature>
<dbReference type="Pfam" id="PF01551">
    <property type="entry name" value="Peptidase_M23"/>
    <property type="match status" value="1"/>
</dbReference>
<feature type="compositionally biased region" description="Basic residues" evidence="1">
    <location>
        <begin position="26"/>
        <end position="35"/>
    </location>
</feature>
<feature type="domain" description="M23ase beta-sheet core" evidence="3">
    <location>
        <begin position="167"/>
        <end position="260"/>
    </location>
</feature>
<dbReference type="SUPFAM" id="SSF51261">
    <property type="entry name" value="Duplicated hybrid motif"/>
    <property type="match status" value="1"/>
</dbReference>
<dbReference type="Gene3D" id="2.70.70.10">
    <property type="entry name" value="Glucose Permease (Domain IIA)"/>
    <property type="match status" value="1"/>
</dbReference>
<evidence type="ECO:0000313" key="4">
    <source>
        <dbReference type="EMBL" id="RIE17076.1"/>
    </source>
</evidence>
<dbReference type="CDD" id="cd12797">
    <property type="entry name" value="M23_peptidase"/>
    <property type="match status" value="1"/>
</dbReference>
<dbReference type="Proteomes" id="UP000266113">
    <property type="component" value="Unassembled WGS sequence"/>
</dbReference>
<dbReference type="InterPro" id="IPR016047">
    <property type="entry name" value="M23ase_b-sheet_dom"/>
</dbReference>
<dbReference type="InterPro" id="IPR050570">
    <property type="entry name" value="Cell_wall_metabolism_enzyme"/>
</dbReference>
<evidence type="ECO:0000313" key="5">
    <source>
        <dbReference type="Proteomes" id="UP000266113"/>
    </source>
</evidence>